<dbReference type="EMBL" id="CAJGYO010000112">
    <property type="protein sequence ID" value="CAD6341049.1"/>
    <property type="molecule type" value="Genomic_DNA"/>
</dbReference>
<protein>
    <submittedName>
        <fullName evidence="1">Uncharacterized protein</fullName>
    </submittedName>
</protein>
<evidence type="ECO:0000313" key="1">
    <source>
        <dbReference type="EMBL" id="CAD6341049.1"/>
    </source>
</evidence>
<organism evidence="1 2">
    <name type="scientific">Miscanthus lutarioriparius</name>
    <dbReference type="NCBI Taxonomy" id="422564"/>
    <lineage>
        <taxon>Eukaryota</taxon>
        <taxon>Viridiplantae</taxon>
        <taxon>Streptophyta</taxon>
        <taxon>Embryophyta</taxon>
        <taxon>Tracheophyta</taxon>
        <taxon>Spermatophyta</taxon>
        <taxon>Magnoliopsida</taxon>
        <taxon>Liliopsida</taxon>
        <taxon>Poales</taxon>
        <taxon>Poaceae</taxon>
        <taxon>PACMAD clade</taxon>
        <taxon>Panicoideae</taxon>
        <taxon>Andropogonodae</taxon>
        <taxon>Andropogoneae</taxon>
        <taxon>Saccharinae</taxon>
        <taxon>Miscanthus</taxon>
    </lineage>
</organism>
<proteinExistence type="predicted"/>
<name>A0A811SKI3_9POAL</name>
<dbReference type="InterPro" id="IPR038765">
    <property type="entry name" value="Papain-like_cys_pep_sf"/>
</dbReference>
<gene>
    <name evidence="1" type="ORF">NCGR_LOCUS65147</name>
</gene>
<reference evidence="1" key="1">
    <citation type="submission" date="2020-10" db="EMBL/GenBank/DDBJ databases">
        <authorList>
            <person name="Han B."/>
            <person name="Lu T."/>
            <person name="Zhao Q."/>
            <person name="Huang X."/>
            <person name="Zhao Y."/>
        </authorList>
    </citation>
    <scope>NUCLEOTIDE SEQUENCE</scope>
</reference>
<comment type="caution">
    <text evidence="1">The sequence shown here is derived from an EMBL/GenBank/DDBJ whole genome shotgun (WGS) entry which is preliminary data.</text>
</comment>
<keyword evidence="2" id="KW-1185">Reference proteome</keyword>
<dbReference type="SUPFAM" id="SSF54001">
    <property type="entry name" value="Cysteine proteinases"/>
    <property type="match status" value="1"/>
</dbReference>
<dbReference type="AlphaFoldDB" id="A0A811SKI3"/>
<accession>A0A811SKI3</accession>
<dbReference type="Gene3D" id="3.40.395.10">
    <property type="entry name" value="Adenoviral Proteinase, Chain A"/>
    <property type="match status" value="1"/>
</dbReference>
<sequence length="269" mass="31943">MDLCAQIIIETSSEDDLLVNIDEISVKQHQLLCLIDQSKWLDDDVICAYICCIRDQVHLQNMDDAKIYFEKPFITRLFKRDGNIGVHEDGTFITEIVRNYLEHEMGLQYHLDILQSQQNFINHNWKDLHVTKWKLREQLQEPIQKDRKVWVQNSKPYSISLTLKKLQEIINDDIPMDIDTFNLVVRKNMFDEIQMVKNQRGMISKHYLDLQFWMITDFGRYPNFRKKLDVERPVDSVRCWPGINYSVASCKLDGYELRKQLSTPDIQGE</sequence>
<evidence type="ECO:0000313" key="2">
    <source>
        <dbReference type="Proteomes" id="UP000604825"/>
    </source>
</evidence>
<dbReference type="Proteomes" id="UP000604825">
    <property type="component" value="Unassembled WGS sequence"/>
</dbReference>
<dbReference type="OrthoDB" id="687315at2759"/>